<evidence type="ECO:0000313" key="4">
    <source>
        <dbReference type="Proteomes" id="UP001152797"/>
    </source>
</evidence>
<protein>
    <submittedName>
        <fullName evidence="2">Uncharacterized protein</fullName>
    </submittedName>
</protein>
<dbReference type="EMBL" id="CAMXCT010000118">
    <property type="protein sequence ID" value="CAI3974160.1"/>
    <property type="molecule type" value="Genomic_DNA"/>
</dbReference>
<dbReference type="EMBL" id="CAMXCT020000118">
    <property type="protein sequence ID" value="CAL1127535.1"/>
    <property type="molecule type" value="Genomic_DNA"/>
</dbReference>
<comment type="caution">
    <text evidence="2">The sequence shown here is derived from an EMBL/GenBank/DDBJ whole genome shotgun (WGS) entry which is preliminary data.</text>
</comment>
<reference evidence="2" key="1">
    <citation type="submission" date="2022-10" db="EMBL/GenBank/DDBJ databases">
        <authorList>
            <person name="Chen Y."/>
            <person name="Dougan E. K."/>
            <person name="Chan C."/>
            <person name="Rhodes N."/>
            <person name="Thang M."/>
        </authorList>
    </citation>
    <scope>NUCLEOTIDE SEQUENCE</scope>
</reference>
<proteinExistence type="predicted"/>
<feature type="compositionally biased region" description="Polar residues" evidence="1">
    <location>
        <begin position="44"/>
        <end position="60"/>
    </location>
</feature>
<accession>A0A9P1BK48</accession>
<name>A0A9P1BK48_9DINO</name>
<organism evidence="2">
    <name type="scientific">Cladocopium goreaui</name>
    <dbReference type="NCBI Taxonomy" id="2562237"/>
    <lineage>
        <taxon>Eukaryota</taxon>
        <taxon>Sar</taxon>
        <taxon>Alveolata</taxon>
        <taxon>Dinophyceae</taxon>
        <taxon>Suessiales</taxon>
        <taxon>Symbiodiniaceae</taxon>
        <taxon>Cladocopium</taxon>
    </lineage>
</organism>
<dbReference type="AlphaFoldDB" id="A0A9P1BK48"/>
<feature type="region of interest" description="Disordered" evidence="1">
    <location>
        <begin position="44"/>
        <end position="65"/>
    </location>
</feature>
<evidence type="ECO:0000313" key="3">
    <source>
        <dbReference type="EMBL" id="CAL1127535.1"/>
    </source>
</evidence>
<evidence type="ECO:0000256" key="1">
    <source>
        <dbReference type="SAM" id="MobiDB-lite"/>
    </source>
</evidence>
<gene>
    <name evidence="2" type="ORF">C1SCF055_LOCUS2585</name>
</gene>
<sequence length="227" mass="25559">MPYMLVGVDDAHVQPSYRRMNAKVWDDGLRQQDRFEEYQSQVYDVSPEGTQVDSSPGTSESDSEETFVAKKQAIENQLMMNDDKIRIPLGIRDPFLSEDSQAEPWRIRAFLEEVLQSKYARPFGEDRQQESLGMDPVVVEEYNEMSTNASAGDGLHSGSQTQPSQVPEDLACPVEETQAPHKDVVNDSDQNCEKLKTCSKNFAPDIDACDKAKQIARPLAKRARTNL</sequence>
<dbReference type="Proteomes" id="UP001152797">
    <property type="component" value="Unassembled WGS sequence"/>
</dbReference>
<feature type="region of interest" description="Disordered" evidence="1">
    <location>
        <begin position="148"/>
        <end position="169"/>
    </location>
</feature>
<evidence type="ECO:0000313" key="2">
    <source>
        <dbReference type="EMBL" id="CAI3974160.1"/>
    </source>
</evidence>
<keyword evidence="4" id="KW-1185">Reference proteome</keyword>
<dbReference type="EMBL" id="CAMXCT030000118">
    <property type="protein sequence ID" value="CAL4761472.1"/>
    <property type="molecule type" value="Genomic_DNA"/>
</dbReference>
<reference evidence="3" key="2">
    <citation type="submission" date="2024-04" db="EMBL/GenBank/DDBJ databases">
        <authorList>
            <person name="Chen Y."/>
            <person name="Shah S."/>
            <person name="Dougan E. K."/>
            <person name="Thang M."/>
            <person name="Chan C."/>
        </authorList>
    </citation>
    <scope>NUCLEOTIDE SEQUENCE [LARGE SCALE GENOMIC DNA]</scope>
</reference>